<name>A0ACC0KB97_CHOFU</name>
<dbReference type="Proteomes" id="UP001064048">
    <property type="component" value="Chromosome 29"/>
</dbReference>
<accession>A0ACC0KB97</accession>
<gene>
    <name evidence="1" type="ORF">MSG28_015723</name>
</gene>
<evidence type="ECO:0000313" key="2">
    <source>
        <dbReference type="Proteomes" id="UP001064048"/>
    </source>
</evidence>
<reference evidence="1 2" key="1">
    <citation type="journal article" date="2022" name="Genome Biol. Evol.">
        <title>The Spruce Budworm Genome: Reconstructing the Evolutionary History of Antifreeze Proteins.</title>
        <authorList>
            <person name="Beliveau C."/>
            <person name="Gagne P."/>
            <person name="Picq S."/>
            <person name="Vernygora O."/>
            <person name="Keeling C.I."/>
            <person name="Pinkney K."/>
            <person name="Doucet D."/>
            <person name="Wen F."/>
            <person name="Johnston J.S."/>
            <person name="Maaroufi H."/>
            <person name="Boyle B."/>
            <person name="Laroche J."/>
            <person name="Dewar K."/>
            <person name="Juretic N."/>
            <person name="Blackburn G."/>
            <person name="Nisole A."/>
            <person name="Brunet B."/>
            <person name="Brandao M."/>
            <person name="Lumley L."/>
            <person name="Duan J."/>
            <person name="Quan G."/>
            <person name="Lucarotti C.J."/>
            <person name="Roe A.D."/>
            <person name="Sperling F.A.H."/>
            <person name="Levesque R.C."/>
            <person name="Cusson M."/>
        </authorList>
    </citation>
    <scope>NUCLEOTIDE SEQUENCE [LARGE SCALE GENOMIC DNA]</scope>
    <source>
        <strain evidence="1">Glfc:IPQL:Cfum</strain>
    </source>
</reference>
<organism evidence="1 2">
    <name type="scientific">Choristoneura fumiferana</name>
    <name type="common">Spruce budworm moth</name>
    <name type="synonym">Archips fumiferana</name>
    <dbReference type="NCBI Taxonomy" id="7141"/>
    <lineage>
        <taxon>Eukaryota</taxon>
        <taxon>Metazoa</taxon>
        <taxon>Ecdysozoa</taxon>
        <taxon>Arthropoda</taxon>
        <taxon>Hexapoda</taxon>
        <taxon>Insecta</taxon>
        <taxon>Pterygota</taxon>
        <taxon>Neoptera</taxon>
        <taxon>Endopterygota</taxon>
        <taxon>Lepidoptera</taxon>
        <taxon>Glossata</taxon>
        <taxon>Ditrysia</taxon>
        <taxon>Tortricoidea</taxon>
        <taxon>Tortricidae</taxon>
        <taxon>Tortricinae</taxon>
        <taxon>Choristoneura</taxon>
    </lineage>
</organism>
<dbReference type="EMBL" id="CM046129">
    <property type="protein sequence ID" value="KAI8433744.1"/>
    <property type="molecule type" value="Genomic_DNA"/>
</dbReference>
<keyword evidence="2" id="KW-1185">Reference proteome</keyword>
<proteinExistence type="predicted"/>
<sequence>MEFGYTRTAIFFVLCIYFVHNVVGMPRTVPIVPKPEDVVPAESFGMRELVKSTTDVSISRVKIPGRVPCKFEDATEDEVCMEHCIPKGYSYGVCVSKTCTCV</sequence>
<comment type="caution">
    <text evidence="1">The sequence shown here is derived from an EMBL/GenBank/DDBJ whole genome shotgun (WGS) entry which is preliminary data.</text>
</comment>
<evidence type="ECO:0000313" key="1">
    <source>
        <dbReference type="EMBL" id="KAI8433744.1"/>
    </source>
</evidence>
<protein>
    <submittedName>
        <fullName evidence="1">Uncharacterized protein</fullName>
    </submittedName>
</protein>